<sequence length="172" mass="18702">METKPVKPAVYGLIISLVLIVFNLVVYFTHQMENRPLGSVSFLILIGGIIYGCIEYAKQNNGNVTFGNVFAHGFKITAVVIVIQALYTVLSIKVLFPDIIDITIDTARKKMIEEGKATPEQIQQGLDMTRKFFMPFAIGGIIIAFGVVGAIASAIGAAVAKKNPQAQNPFQQ</sequence>
<accession>A0A3E1NC62</accession>
<name>A0A3E1NC62_9BACT</name>
<dbReference type="AlphaFoldDB" id="A0A3E1NC62"/>
<reference evidence="2 3" key="1">
    <citation type="submission" date="2018-08" db="EMBL/GenBank/DDBJ databases">
        <title>Chitinophagaceae sp. K23C18032701, a novel bacterium isolated from forest soil.</title>
        <authorList>
            <person name="Wang C."/>
        </authorList>
    </citation>
    <scope>NUCLEOTIDE SEQUENCE [LARGE SCALE GENOMIC DNA]</scope>
    <source>
        <strain evidence="2 3">K23C18032701</strain>
    </source>
</reference>
<evidence type="ECO:0000256" key="1">
    <source>
        <dbReference type="SAM" id="Phobius"/>
    </source>
</evidence>
<dbReference type="EMBL" id="QTJU01000018">
    <property type="protein sequence ID" value="RFM25609.1"/>
    <property type="molecule type" value="Genomic_DNA"/>
</dbReference>
<feature type="transmembrane region" description="Helical" evidence="1">
    <location>
        <begin position="66"/>
        <end position="87"/>
    </location>
</feature>
<feature type="transmembrane region" description="Helical" evidence="1">
    <location>
        <begin position="136"/>
        <end position="160"/>
    </location>
</feature>
<feature type="transmembrane region" description="Helical" evidence="1">
    <location>
        <begin position="9"/>
        <end position="30"/>
    </location>
</feature>
<keyword evidence="1" id="KW-1133">Transmembrane helix</keyword>
<evidence type="ECO:0000313" key="2">
    <source>
        <dbReference type="EMBL" id="RFM25609.1"/>
    </source>
</evidence>
<dbReference type="RefSeq" id="WP_116849863.1">
    <property type="nucleotide sequence ID" value="NZ_QTJU01000018.1"/>
</dbReference>
<organism evidence="2 3">
    <name type="scientific">Deminuibacter soli</name>
    <dbReference type="NCBI Taxonomy" id="2291815"/>
    <lineage>
        <taxon>Bacteria</taxon>
        <taxon>Pseudomonadati</taxon>
        <taxon>Bacteroidota</taxon>
        <taxon>Chitinophagia</taxon>
        <taxon>Chitinophagales</taxon>
        <taxon>Chitinophagaceae</taxon>
        <taxon>Deminuibacter</taxon>
    </lineage>
</organism>
<feature type="transmembrane region" description="Helical" evidence="1">
    <location>
        <begin position="36"/>
        <end position="54"/>
    </location>
</feature>
<protein>
    <submittedName>
        <fullName evidence="2">DUF4199 domain-containing protein</fullName>
    </submittedName>
</protein>
<dbReference type="Proteomes" id="UP000261284">
    <property type="component" value="Unassembled WGS sequence"/>
</dbReference>
<gene>
    <name evidence="2" type="ORF">DXN05_24035</name>
</gene>
<dbReference type="Pfam" id="PF13858">
    <property type="entry name" value="DUF4199"/>
    <property type="match status" value="1"/>
</dbReference>
<proteinExistence type="predicted"/>
<dbReference type="OrthoDB" id="678029at2"/>
<keyword evidence="1" id="KW-0472">Membrane</keyword>
<keyword evidence="3" id="KW-1185">Reference proteome</keyword>
<comment type="caution">
    <text evidence="2">The sequence shown here is derived from an EMBL/GenBank/DDBJ whole genome shotgun (WGS) entry which is preliminary data.</text>
</comment>
<keyword evidence="1" id="KW-0812">Transmembrane</keyword>
<evidence type="ECO:0000313" key="3">
    <source>
        <dbReference type="Proteomes" id="UP000261284"/>
    </source>
</evidence>
<dbReference type="InterPro" id="IPR025250">
    <property type="entry name" value="DUF4199"/>
</dbReference>